<protein>
    <submittedName>
        <fullName evidence="3">Hypotetical protein</fullName>
    </submittedName>
</protein>
<evidence type="ECO:0000313" key="4">
    <source>
        <dbReference type="Proteomes" id="UP000831156"/>
    </source>
</evidence>
<keyword evidence="2" id="KW-0732">Signal</keyword>
<gene>
    <name evidence="3" type="ORF">PGABG01_0012300</name>
</gene>
<feature type="chain" id="PRO_5045934877" evidence="2">
    <location>
        <begin position="21"/>
        <end position="236"/>
    </location>
</feature>
<feature type="region of interest" description="Disordered" evidence="1">
    <location>
        <begin position="87"/>
        <end position="108"/>
    </location>
</feature>
<dbReference type="Proteomes" id="UP000831156">
    <property type="component" value="Unassembled WGS sequence"/>
</dbReference>
<comment type="caution">
    <text evidence="3">The sequence shown here is derived from an EMBL/GenBank/DDBJ whole genome shotgun (WGS) entry which is preliminary data.</text>
</comment>
<sequence>MVRFHTKIFLFSFLIITVLLSPHNETLYRLIQINEVDTSFSRFLTERSKNPSLKGPNNRCKENCNQNDNEELSQNYEVLSQNNEEITQNNEDITQNKDDITQNNEEKPSKGIIIELTEGCGLIPIEKTSPTRRPANGKPTKKKKPSKSQEQLVNEYLSKFNLGEELLNSRYQHANKIVDTLDLNQKYKDMLKEYLKLYIDGDKSRKRHKLFKKLKDKISNIPRNHGLFTICDFVNP</sequence>
<feature type="compositionally biased region" description="Basic and acidic residues" evidence="1">
    <location>
        <begin position="94"/>
        <end position="108"/>
    </location>
</feature>
<dbReference type="EMBL" id="FMKD01000033">
    <property type="protein sequence ID" value="SCQ12708.1"/>
    <property type="molecule type" value="Genomic_DNA"/>
</dbReference>
<organism evidence="3 4">
    <name type="scientific">Plasmodium gaboni</name>
    <dbReference type="NCBI Taxonomy" id="647221"/>
    <lineage>
        <taxon>Eukaryota</taxon>
        <taxon>Sar</taxon>
        <taxon>Alveolata</taxon>
        <taxon>Apicomplexa</taxon>
        <taxon>Aconoidasida</taxon>
        <taxon>Haemosporida</taxon>
        <taxon>Plasmodiidae</taxon>
        <taxon>Plasmodium</taxon>
        <taxon>Plasmodium (Laverania)</taxon>
    </lineage>
</organism>
<evidence type="ECO:0000313" key="3">
    <source>
        <dbReference type="EMBL" id="SCQ12708.1"/>
    </source>
</evidence>
<reference evidence="3" key="1">
    <citation type="submission" date="2016-09" db="EMBL/GenBank/DDBJ databases">
        <authorList>
            <consortium name="Pathogen Informatics"/>
            <person name="Sun Q."/>
            <person name="Inoue M."/>
        </authorList>
    </citation>
    <scope>NUCLEOTIDE SEQUENCE</scope>
</reference>
<name>A0ABY0KW64_9APIC</name>
<feature type="region of interest" description="Disordered" evidence="1">
    <location>
        <begin position="47"/>
        <end position="66"/>
    </location>
</feature>
<evidence type="ECO:0000256" key="1">
    <source>
        <dbReference type="SAM" id="MobiDB-lite"/>
    </source>
</evidence>
<evidence type="ECO:0000256" key="2">
    <source>
        <dbReference type="SAM" id="SignalP"/>
    </source>
</evidence>
<proteinExistence type="predicted"/>
<feature type="region of interest" description="Disordered" evidence="1">
    <location>
        <begin position="124"/>
        <end position="150"/>
    </location>
</feature>
<accession>A0ABY0KW64</accession>
<keyword evidence="4" id="KW-1185">Reference proteome</keyword>
<feature type="signal peptide" evidence="2">
    <location>
        <begin position="1"/>
        <end position="20"/>
    </location>
</feature>